<name>F9UKJ0_9BACT</name>
<dbReference type="AlphaFoldDB" id="F9UKJ0"/>
<evidence type="ECO:0000256" key="5">
    <source>
        <dbReference type="ARBA" id="ARBA00022840"/>
    </source>
</evidence>
<evidence type="ECO:0000256" key="6">
    <source>
        <dbReference type="ARBA" id="ARBA00022842"/>
    </source>
</evidence>
<evidence type="ECO:0000256" key="7">
    <source>
        <dbReference type="ARBA" id="ARBA00023027"/>
    </source>
</evidence>
<dbReference type="PANTHER" id="PTHR23090">
    <property type="entry name" value="NH 3 /GLUTAMINE-DEPENDENT NAD + SYNTHETASE"/>
    <property type="match status" value="1"/>
</dbReference>
<feature type="binding site" evidence="8">
    <location>
        <begin position="53"/>
        <end position="60"/>
    </location>
    <ligand>
        <name>ATP</name>
        <dbReference type="ChEBI" id="CHEBI:30616"/>
    </ligand>
</feature>
<evidence type="ECO:0000256" key="8">
    <source>
        <dbReference type="HAMAP-Rule" id="MF_00193"/>
    </source>
</evidence>
<protein>
    <recommendedName>
        <fullName evidence="8 10">NH(3)-dependent NAD(+) synthetase</fullName>
        <ecNumber evidence="8 10">6.3.1.5</ecNumber>
    </recommendedName>
</protein>
<keyword evidence="4 8" id="KW-0547">Nucleotide-binding</keyword>
<dbReference type="InterPro" id="IPR022926">
    <property type="entry name" value="NH(3)-dep_NAD(+)_synth"/>
</dbReference>
<keyword evidence="5 8" id="KW-0067">ATP-binding</keyword>
<feature type="binding site" evidence="8">
    <location>
        <position position="59"/>
    </location>
    <ligand>
        <name>Mg(2+)</name>
        <dbReference type="ChEBI" id="CHEBI:18420"/>
    </ligand>
</feature>
<feature type="domain" description="NAD/GMP synthase" evidence="11">
    <location>
        <begin position="33"/>
        <end position="253"/>
    </location>
</feature>
<comment type="caution">
    <text evidence="12">The sequence shown here is derived from an EMBL/GenBank/DDBJ whole genome shotgun (WGS) entry which is preliminary data.</text>
</comment>
<dbReference type="GO" id="GO:0046872">
    <property type="term" value="F:metal ion binding"/>
    <property type="evidence" value="ECO:0007669"/>
    <property type="project" value="UniProtKB-KW"/>
</dbReference>
<accession>F9UKJ0</accession>
<feature type="binding site" description="in other chain" evidence="8">
    <location>
        <position position="133"/>
    </location>
    <ligand>
        <name>deamido-NAD(+)</name>
        <dbReference type="ChEBI" id="CHEBI:58437"/>
        <note>ligand shared between two neighboring subunits</note>
    </ligand>
</feature>
<dbReference type="PANTHER" id="PTHR23090:SF9">
    <property type="entry name" value="GLUTAMINE-DEPENDENT NAD(+) SYNTHETASE"/>
    <property type="match status" value="1"/>
</dbReference>
<dbReference type="HAMAP" id="MF_00193">
    <property type="entry name" value="NadE_ammonia_dep"/>
    <property type="match status" value="1"/>
</dbReference>
<feature type="binding site" evidence="8">
    <location>
        <position position="173"/>
    </location>
    <ligand>
        <name>deamido-NAD(+)</name>
        <dbReference type="ChEBI" id="CHEBI:58437"/>
        <note>ligand shared between two neighboring subunits</note>
    </ligand>
</feature>
<comment type="subunit">
    <text evidence="8">Homodimer.</text>
</comment>
<dbReference type="GO" id="GO:0003952">
    <property type="term" value="F:NAD+ synthase (glutamine-hydrolyzing) activity"/>
    <property type="evidence" value="ECO:0007669"/>
    <property type="project" value="InterPro"/>
</dbReference>
<sequence length="271" mass="30946">MKTSNDKKRIGFYQNFDLNDNFDKEKISLYTDYLISWIKTMVNKAKAKGVIFGLSGGIDSALIAALSQKAFPENHLAVIMPIDSMKHEENDLKAIEKNLNLKTKTINLEKTFLSLNQEYGDLSLLAKSNIKPRLRMTTLYALAQNLNYLVLGTDNFDEYFIGYFTKFGDGGADLLPISHLLKSEVKAMAKFLNVPNSVITKKPSAGLWENQSDEDELGFTYHELDNYLIGNDVEQKTKEKIEKLHVNSQHKRDHIYRPLSIEEFLNQKGEK</sequence>
<dbReference type="GO" id="GO:0005524">
    <property type="term" value="F:ATP binding"/>
    <property type="evidence" value="ECO:0007669"/>
    <property type="project" value="UniProtKB-UniRule"/>
</dbReference>
<dbReference type="EMBL" id="AFXA01000011">
    <property type="protein sequence ID" value="EGV00195.1"/>
    <property type="molecule type" value="Genomic_DNA"/>
</dbReference>
<dbReference type="RefSeq" id="WP_006608808.1">
    <property type="nucleotide sequence ID" value="NZ_AFXA01000011.1"/>
</dbReference>
<evidence type="ECO:0000256" key="10">
    <source>
        <dbReference type="RuleBase" id="RU003812"/>
    </source>
</evidence>
<evidence type="ECO:0000256" key="2">
    <source>
        <dbReference type="ARBA" id="ARBA00022598"/>
    </source>
</evidence>
<proteinExistence type="inferred from homology"/>
<dbReference type="STRING" id="1037410.MCSF7_02016"/>
<organism evidence="12 13">
    <name type="scientific">Mycoplasmopsis columbina SF7</name>
    <dbReference type="NCBI Taxonomy" id="1037410"/>
    <lineage>
        <taxon>Bacteria</taxon>
        <taxon>Bacillati</taxon>
        <taxon>Mycoplasmatota</taxon>
        <taxon>Mycoplasmoidales</taxon>
        <taxon>Metamycoplasmataceae</taxon>
        <taxon>Mycoplasmopsis</taxon>
    </lineage>
</organism>
<evidence type="ECO:0000256" key="4">
    <source>
        <dbReference type="ARBA" id="ARBA00022741"/>
    </source>
</evidence>
<keyword evidence="6 8" id="KW-0460">Magnesium</keyword>
<feature type="binding site" evidence="8">
    <location>
        <position position="153"/>
    </location>
    <ligand>
        <name>ATP</name>
        <dbReference type="ChEBI" id="CHEBI:30616"/>
    </ligand>
</feature>
<comment type="function">
    <text evidence="8">Catalyzes the ATP-dependent amidation of deamido-NAD to form NAD. Uses ammonia as a nitrogen source.</text>
</comment>
<feature type="binding site" description="in other chain" evidence="8">
    <location>
        <begin position="250"/>
        <end position="251"/>
    </location>
    <ligand>
        <name>deamido-NAD(+)</name>
        <dbReference type="ChEBI" id="CHEBI:58437"/>
        <note>ligand shared between two neighboring subunits</note>
    </ligand>
</feature>
<dbReference type="EC" id="6.3.1.5" evidence="8 10"/>
<gene>
    <name evidence="8" type="primary">nadE</name>
    <name evidence="12" type="ORF">MCSF7_02016</name>
</gene>
<evidence type="ECO:0000259" key="11">
    <source>
        <dbReference type="Pfam" id="PF02540"/>
    </source>
</evidence>
<feature type="binding site" evidence="8">
    <location>
        <position position="182"/>
    </location>
    <ligand>
        <name>ATP</name>
        <dbReference type="ChEBI" id="CHEBI:30616"/>
    </ligand>
</feature>
<dbReference type="CDD" id="cd00553">
    <property type="entry name" value="NAD_synthase"/>
    <property type="match status" value="1"/>
</dbReference>
<dbReference type="Gene3D" id="3.40.50.620">
    <property type="entry name" value="HUPs"/>
    <property type="match status" value="1"/>
</dbReference>
<dbReference type="GO" id="GO:0005737">
    <property type="term" value="C:cytoplasm"/>
    <property type="evidence" value="ECO:0007669"/>
    <property type="project" value="InterPro"/>
</dbReference>
<keyword evidence="13" id="KW-1185">Reference proteome</keyword>
<reference evidence="12 13" key="1">
    <citation type="journal article" date="2013" name="Genome Announc.">
        <title>Genome Sequence of Mycoplasma columbinum Strain SF7.</title>
        <authorList>
            <person name="Guo Z."/>
            <person name="Xu X."/>
            <person name="Zheng Q."/>
            <person name="Li T."/>
            <person name="Kuang S."/>
            <person name="Zhang Z."/>
            <person name="Chen Y."/>
            <person name="Lu X."/>
            <person name="Zhou R."/>
            <person name="Bi D."/>
            <person name="Jin H."/>
        </authorList>
    </citation>
    <scope>NUCLEOTIDE SEQUENCE [LARGE SCALE GENOMIC DNA]</scope>
    <source>
        <strain evidence="12 13">SF7</strain>
    </source>
</reference>
<dbReference type="SUPFAM" id="SSF52402">
    <property type="entry name" value="Adenine nucleotide alpha hydrolases-like"/>
    <property type="match status" value="1"/>
</dbReference>
<feature type="binding site" evidence="8">
    <location>
        <position position="158"/>
    </location>
    <ligand>
        <name>Mg(2+)</name>
        <dbReference type="ChEBI" id="CHEBI:18420"/>
    </ligand>
</feature>
<comment type="catalytic activity">
    <reaction evidence="8 10">
        <text>deamido-NAD(+) + NH4(+) + ATP = AMP + diphosphate + NAD(+) + H(+)</text>
        <dbReference type="Rhea" id="RHEA:21188"/>
        <dbReference type="ChEBI" id="CHEBI:15378"/>
        <dbReference type="ChEBI" id="CHEBI:28938"/>
        <dbReference type="ChEBI" id="CHEBI:30616"/>
        <dbReference type="ChEBI" id="CHEBI:33019"/>
        <dbReference type="ChEBI" id="CHEBI:57540"/>
        <dbReference type="ChEBI" id="CHEBI:58437"/>
        <dbReference type="ChEBI" id="CHEBI:456215"/>
        <dbReference type="EC" id="6.3.1.5"/>
    </reaction>
</comment>
<evidence type="ECO:0000313" key="12">
    <source>
        <dbReference type="EMBL" id="EGV00195.1"/>
    </source>
</evidence>
<dbReference type="GO" id="GO:0004359">
    <property type="term" value="F:glutaminase activity"/>
    <property type="evidence" value="ECO:0007669"/>
    <property type="project" value="InterPro"/>
</dbReference>
<dbReference type="InterPro" id="IPR003694">
    <property type="entry name" value="NAD_synthase"/>
</dbReference>
<dbReference type="Proteomes" id="UP000004978">
    <property type="component" value="Unassembled WGS sequence"/>
</dbReference>
<comment type="similarity">
    <text evidence="1 8 9">Belongs to the NAD synthetase family.</text>
</comment>
<feature type="binding site" evidence="8">
    <location>
        <position position="204"/>
    </location>
    <ligand>
        <name>ATP</name>
        <dbReference type="ChEBI" id="CHEBI:30616"/>
    </ligand>
</feature>
<dbReference type="GO" id="GO:0009435">
    <property type="term" value="P:NAD+ biosynthetic process"/>
    <property type="evidence" value="ECO:0007669"/>
    <property type="project" value="UniProtKB-UniRule"/>
</dbReference>
<evidence type="ECO:0000256" key="3">
    <source>
        <dbReference type="ARBA" id="ARBA00022723"/>
    </source>
</evidence>
<feature type="binding site" description="in other chain" evidence="8">
    <location>
        <position position="166"/>
    </location>
    <ligand>
        <name>deamido-NAD(+)</name>
        <dbReference type="ChEBI" id="CHEBI:58437"/>
        <note>ligand shared between two neighboring subunits</note>
    </ligand>
</feature>
<evidence type="ECO:0000313" key="13">
    <source>
        <dbReference type="Proteomes" id="UP000004978"/>
    </source>
</evidence>
<evidence type="ECO:0000256" key="9">
    <source>
        <dbReference type="RuleBase" id="RU003811"/>
    </source>
</evidence>
<keyword evidence="3 8" id="KW-0479">Metal-binding</keyword>
<dbReference type="InterPro" id="IPR014729">
    <property type="entry name" value="Rossmann-like_a/b/a_fold"/>
</dbReference>
<dbReference type="InterPro" id="IPR022310">
    <property type="entry name" value="NAD/GMP_synthase"/>
</dbReference>
<dbReference type="eggNOG" id="COG0171">
    <property type="taxonomic scope" value="Bacteria"/>
</dbReference>
<keyword evidence="7 8" id="KW-0520">NAD</keyword>
<dbReference type="GO" id="GO:0008795">
    <property type="term" value="F:NAD+ synthase activity"/>
    <property type="evidence" value="ECO:0007669"/>
    <property type="project" value="UniProtKB-UniRule"/>
</dbReference>
<evidence type="ECO:0000256" key="1">
    <source>
        <dbReference type="ARBA" id="ARBA00005859"/>
    </source>
</evidence>
<dbReference type="NCBIfam" id="TIGR00552">
    <property type="entry name" value="nadE"/>
    <property type="match status" value="1"/>
</dbReference>
<dbReference type="UniPathway" id="UPA00253">
    <property type="reaction ID" value="UER00333"/>
</dbReference>
<keyword evidence="2 8" id="KW-0436">Ligase</keyword>
<dbReference type="Pfam" id="PF02540">
    <property type="entry name" value="NAD_synthase"/>
    <property type="match status" value="1"/>
</dbReference>
<comment type="pathway">
    <text evidence="8">Cofactor biosynthesis; NAD(+) biosynthesis; NAD(+) from deamido-NAD(+) (ammonia route): step 1/1.</text>
</comment>